<evidence type="ECO:0000256" key="1">
    <source>
        <dbReference type="ARBA" id="ARBA00005614"/>
    </source>
</evidence>
<comment type="caution">
    <text evidence="8">The sequence shown here is derived from an EMBL/GenBank/DDBJ whole genome shotgun (WGS) entry which is preliminary data.</text>
</comment>
<evidence type="ECO:0000256" key="6">
    <source>
        <dbReference type="RuleBase" id="RU004168"/>
    </source>
</evidence>
<evidence type="ECO:0000313" key="8">
    <source>
        <dbReference type="EMBL" id="OGG04183.1"/>
    </source>
</evidence>
<proteinExistence type="inferred from homology"/>
<feature type="domain" description="Acylphosphatase-like" evidence="7">
    <location>
        <begin position="3"/>
        <end position="90"/>
    </location>
</feature>
<name>A0A1F5YVS8_9BACT</name>
<comment type="catalytic activity">
    <reaction evidence="3 4 5">
        <text>an acyl phosphate + H2O = a carboxylate + phosphate + H(+)</text>
        <dbReference type="Rhea" id="RHEA:14965"/>
        <dbReference type="ChEBI" id="CHEBI:15377"/>
        <dbReference type="ChEBI" id="CHEBI:15378"/>
        <dbReference type="ChEBI" id="CHEBI:29067"/>
        <dbReference type="ChEBI" id="CHEBI:43474"/>
        <dbReference type="ChEBI" id="CHEBI:59918"/>
        <dbReference type="EC" id="3.6.1.7"/>
    </reaction>
</comment>
<dbReference type="PANTHER" id="PTHR47268:SF4">
    <property type="entry name" value="ACYLPHOSPHATASE"/>
    <property type="match status" value="1"/>
</dbReference>
<dbReference type="PROSITE" id="PS00150">
    <property type="entry name" value="ACYLPHOSPHATASE_1"/>
    <property type="match status" value="1"/>
</dbReference>
<dbReference type="Proteomes" id="UP000178448">
    <property type="component" value="Unassembled WGS sequence"/>
</dbReference>
<dbReference type="Pfam" id="PF00708">
    <property type="entry name" value="Acylphosphatase"/>
    <property type="match status" value="1"/>
</dbReference>
<dbReference type="InterPro" id="IPR020456">
    <property type="entry name" value="Acylphosphatase"/>
</dbReference>
<protein>
    <recommendedName>
        <fullName evidence="2 4">Acylphosphatase</fullName>
        <ecNumber evidence="2 4">3.6.1.7</ecNumber>
    </recommendedName>
</protein>
<keyword evidence="4 5" id="KW-0378">Hydrolase</keyword>
<dbReference type="SUPFAM" id="SSF54975">
    <property type="entry name" value="Acylphosphatase/BLUF domain-like"/>
    <property type="match status" value="1"/>
</dbReference>
<evidence type="ECO:0000259" key="7">
    <source>
        <dbReference type="PROSITE" id="PS51160"/>
    </source>
</evidence>
<dbReference type="PROSITE" id="PS00151">
    <property type="entry name" value="ACYLPHOSPHATASE_2"/>
    <property type="match status" value="1"/>
</dbReference>
<dbReference type="GO" id="GO:0003998">
    <property type="term" value="F:acylphosphatase activity"/>
    <property type="evidence" value="ECO:0007669"/>
    <property type="project" value="UniProtKB-EC"/>
</dbReference>
<dbReference type="PROSITE" id="PS51160">
    <property type="entry name" value="ACYLPHOSPHATASE_3"/>
    <property type="match status" value="1"/>
</dbReference>
<comment type="similarity">
    <text evidence="1 6">Belongs to the acylphosphatase family.</text>
</comment>
<dbReference type="InterPro" id="IPR017968">
    <property type="entry name" value="Acylphosphatase_CS"/>
</dbReference>
<dbReference type="STRING" id="1798374.A2Z33_03440"/>
<evidence type="ECO:0000256" key="5">
    <source>
        <dbReference type="RuleBase" id="RU000553"/>
    </source>
</evidence>
<dbReference type="PANTHER" id="PTHR47268">
    <property type="entry name" value="ACYLPHOSPHATASE"/>
    <property type="match status" value="1"/>
</dbReference>
<dbReference type="InterPro" id="IPR036046">
    <property type="entry name" value="Acylphosphatase-like_dom_sf"/>
</dbReference>
<reference evidence="8 9" key="1">
    <citation type="journal article" date="2016" name="Nat. Commun.">
        <title>Thousands of microbial genomes shed light on interconnected biogeochemical processes in an aquifer system.</title>
        <authorList>
            <person name="Anantharaman K."/>
            <person name="Brown C.T."/>
            <person name="Hug L.A."/>
            <person name="Sharon I."/>
            <person name="Castelle C.J."/>
            <person name="Probst A.J."/>
            <person name="Thomas B.C."/>
            <person name="Singh A."/>
            <person name="Wilkins M.J."/>
            <person name="Karaoz U."/>
            <person name="Brodie E.L."/>
            <person name="Williams K.H."/>
            <person name="Hubbard S.S."/>
            <person name="Banfield J.F."/>
        </authorList>
    </citation>
    <scope>NUCLEOTIDE SEQUENCE [LARGE SCALE GENOMIC DNA]</scope>
</reference>
<dbReference type="PRINTS" id="PR00112">
    <property type="entry name" value="ACYLPHPHTASE"/>
</dbReference>
<accession>A0A1F5YVS8</accession>
<dbReference type="InterPro" id="IPR001792">
    <property type="entry name" value="Acylphosphatase-like_dom"/>
</dbReference>
<organism evidence="8 9">
    <name type="scientific">Candidatus Gottesmanbacteria bacterium RBG_16_52_11</name>
    <dbReference type="NCBI Taxonomy" id="1798374"/>
    <lineage>
        <taxon>Bacteria</taxon>
        <taxon>Candidatus Gottesmaniibacteriota</taxon>
    </lineage>
</organism>
<dbReference type="Gene3D" id="3.30.70.100">
    <property type="match status" value="1"/>
</dbReference>
<sequence>MKRLHAIISGRVQGVSFRAWAYRTAVSLGLAGWVRNLTDGTVETVAEGPAKAIAQYAGAIRAGPPAARVENAEVSESEPTGEFSGFEVIY</sequence>
<evidence type="ECO:0000256" key="4">
    <source>
        <dbReference type="PROSITE-ProRule" id="PRU00520"/>
    </source>
</evidence>
<feature type="active site" evidence="4">
    <location>
        <position position="36"/>
    </location>
</feature>
<evidence type="ECO:0000256" key="3">
    <source>
        <dbReference type="ARBA" id="ARBA00047645"/>
    </source>
</evidence>
<dbReference type="AlphaFoldDB" id="A0A1F5YVS8"/>
<feature type="active site" evidence="4">
    <location>
        <position position="18"/>
    </location>
</feature>
<evidence type="ECO:0000313" key="9">
    <source>
        <dbReference type="Proteomes" id="UP000178448"/>
    </source>
</evidence>
<dbReference type="EMBL" id="MFJD01000004">
    <property type="protein sequence ID" value="OGG04183.1"/>
    <property type="molecule type" value="Genomic_DNA"/>
</dbReference>
<dbReference type="EC" id="3.6.1.7" evidence="2 4"/>
<evidence type="ECO:0000256" key="2">
    <source>
        <dbReference type="ARBA" id="ARBA00012150"/>
    </source>
</evidence>
<gene>
    <name evidence="8" type="ORF">A2Z33_03440</name>
</gene>